<accession>A0AAD7MWR0</accession>
<dbReference type="AlphaFoldDB" id="A0AAD7MWR0"/>
<name>A0AAD7MWR0_9AGAR</name>
<evidence type="ECO:0008006" key="3">
    <source>
        <dbReference type="Google" id="ProtNLM"/>
    </source>
</evidence>
<dbReference type="InterPro" id="IPR036047">
    <property type="entry name" value="F-box-like_dom_sf"/>
</dbReference>
<comment type="caution">
    <text evidence="1">The sequence shown here is derived from an EMBL/GenBank/DDBJ whole genome shotgun (WGS) entry which is preliminary data.</text>
</comment>
<protein>
    <recommendedName>
        <fullName evidence="3">F-box domain-containing protein</fullName>
    </recommendedName>
</protein>
<proteinExistence type="predicted"/>
<dbReference type="EMBL" id="JARJLG010000153">
    <property type="protein sequence ID" value="KAJ7735606.1"/>
    <property type="molecule type" value="Genomic_DNA"/>
</dbReference>
<gene>
    <name evidence="1" type="ORF">DFH07DRAFT_1064984</name>
</gene>
<evidence type="ECO:0000313" key="2">
    <source>
        <dbReference type="Proteomes" id="UP001215280"/>
    </source>
</evidence>
<sequence>MLLFDALPPDILFQIVALLSLGDIVSLSTGMSQLVNKFLSHLSQERSFWLTCLRMTQLYQPLPCLNLENFSILPTEDLERLAFHSIRLARDWGPPFPQVVGPIKSFRAGAQ</sequence>
<dbReference type="SUPFAM" id="SSF81383">
    <property type="entry name" value="F-box domain"/>
    <property type="match status" value="1"/>
</dbReference>
<dbReference type="Proteomes" id="UP001215280">
    <property type="component" value="Unassembled WGS sequence"/>
</dbReference>
<organism evidence="1 2">
    <name type="scientific">Mycena maculata</name>
    <dbReference type="NCBI Taxonomy" id="230809"/>
    <lineage>
        <taxon>Eukaryota</taxon>
        <taxon>Fungi</taxon>
        <taxon>Dikarya</taxon>
        <taxon>Basidiomycota</taxon>
        <taxon>Agaricomycotina</taxon>
        <taxon>Agaricomycetes</taxon>
        <taxon>Agaricomycetidae</taxon>
        <taxon>Agaricales</taxon>
        <taxon>Marasmiineae</taxon>
        <taxon>Mycenaceae</taxon>
        <taxon>Mycena</taxon>
    </lineage>
</organism>
<evidence type="ECO:0000313" key="1">
    <source>
        <dbReference type="EMBL" id="KAJ7735606.1"/>
    </source>
</evidence>
<keyword evidence="2" id="KW-1185">Reference proteome</keyword>
<reference evidence="1" key="1">
    <citation type="submission" date="2023-03" db="EMBL/GenBank/DDBJ databases">
        <title>Massive genome expansion in bonnet fungi (Mycena s.s.) driven by repeated elements and novel gene families across ecological guilds.</title>
        <authorList>
            <consortium name="Lawrence Berkeley National Laboratory"/>
            <person name="Harder C.B."/>
            <person name="Miyauchi S."/>
            <person name="Viragh M."/>
            <person name="Kuo A."/>
            <person name="Thoen E."/>
            <person name="Andreopoulos B."/>
            <person name="Lu D."/>
            <person name="Skrede I."/>
            <person name="Drula E."/>
            <person name="Henrissat B."/>
            <person name="Morin E."/>
            <person name="Kohler A."/>
            <person name="Barry K."/>
            <person name="LaButti K."/>
            <person name="Morin E."/>
            <person name="Salamov A."/>
            <person name="Lipzen A."/>
            <person name="Mereny Z."/>
            <person name="Hegedus B."/>
            <person name="Baldrian P."/>
            <person name="Stursova M."/>
            <person name="Weitz H."/>
            <person name="Taylor A."/>
            <person name="Grigoriev I.V."/>
            <person name="Nagy L.G."/>
            <person name="Martin F."/>
            <person name="Kauserud H."/>
        </authorList>
    </citation>
    <scope>NUCLEOTIDE SEQUENCE</scope>
    <source>
        <strain evidence="1">CBHHK188m</strain>
    </source>
</reference>